<dbReference type="InterPro" id="IPR014029">
    <property type="entry name" value="NADH_UbQ_OxRdtase_49kDa_CS"/>
</dbReference>
<protein>
    <submittedName>
        <fullName evidence="6">Hydrogenase 3 large subunit</fullName>
    </submittedName>
</protein>
<evidence type="ECO:0000259" key="4">
    <source>
        <dbReference type="Pfam" id="PF00329"/>
    </source>
</evidence>
<dbReference type="GO" id="GO:0051287">
    <property type="term" value="F:NAD binding"/>
    <property type="evidence" value="ECO:0007669"/>
    <property type="project" value="InterPro"/>
</dbReference>
<dbReference type="GO" id="GO:0008137">
    <property type="term" value="F:NADH dehydrogenase (ubiquinone) activity"/>
    <property type="evidence" value="ECO:0007669"/>
    <property type="project" value="InterPro"/>
</dbReference>
<evidence type="ECO:0000256" key="3">
    <source>
        <dbReference type="PIRSR" id="PIRSR601501-1"/>
    </source>
</evidence>
<reference evidence="6 7" key="1">
    <citation type="submission" date="2014-01" db="EMBL/GenBank/DDBJ databases">
        <title>Genome sequencing of Thermococcus guaymasensis.</title>
        <authorList>
            <person name="Zhang X."/>
            <person name="Alvare G."/>
            <person name="Fristensky B."/>
            <person name="Chen L."/>
            <person name="Suen T."/>
            <person name="Chen Q."/>
            <person name="Ma K."/>
        </authorList>
    </citation>
    <scope>NUCLEOTIDE SEQUENCE [LARGE SCALE GENOMIC DNA]</scope>
    <source>
        <strain evidence="6 7">DSM 11113</strain>
    </source>
</reference>
<gene>
    <name evidence="6" type="primary">hycE</name>
    <name evidence="6" type="ORF">X802_05855</name>
</gene>
<keyword evidence="1" id="KW-0560">Oxidoreductase</keyword>
<evidence type="ECO:0000313" key="6">
    <source>
        <dbReference type="EMBL" id="AJC71735.1"/>
    </source>
</evidence>
<dbReference type="AlphaFoldDB" id="A0A0X1KKH3"/>
<dbReference type="Gene3D" id="3.30.460.80">
    <property type="entry name" value="NADH:ubiquinone oxidoreductase, 30kDa subunit"/>
    <property type="match status" value="1"/>
</dbReference>
<feature type="binding site" evidence="3">
    <location>
        <position position="223"/>
    </location>
    <ligand>
        <name>Ni(2+)</name>
        <dbReference type="ChEBI" id="CHEBI:49786"/>
    </ligand>
</feature>
<feature type="domain" description="NADH:ubiquinone oxidoreductase 30kDa subunit" evidence="4">
    <location>
        <begin position="22"/>
        <end position="140"/>
    </location>
</feature>
<dbReference type="Pfam" id="PF00329">
    <property type="entry name" value="Complex1_30kDa"/>
    <property type="match status" value="1"/>
</dbReference>
<dbReference type="PROSITE" id="PS00535">
    <property type="entry name" value="COMPLEX1_49K"/>
    <property type="match status" value="1"/>
</dbReference>
<dbReference type="GeneID" id="27135180"/>
<proteinExistence type="predicted"/>
<comment type="cofactor">
    <cofactor evidence="3">
        <name>Fe cation</name>
        <dbReference type="ChEBI" id="CHEBI:24875"/>
    </cofactor>
</comment>
<dbReference type="STRING" id="1432656.X802_05855"/>
<dbReference type="RefSeq" id="WP_062371750.1">
    <property type="nucleotide sequence ID" value="NZ_CP007140.1"/>
</dbReference>
<dbReference type="Gene3D" id="1.10.645.10">
    <property type="entry name" value="Cytochrome-c3 Hydrogenase, chain B"/>
    <property type="match status" value="1"/>
</dbReference>
<feature type="binding site" evidence="3">
    <location>
        <position position="200"/>
    </location>
    <ligand>
        <name>Mg(2+)</name>
        <dbReference type="ChEBI" id="CHEBI:18420"/>
    </ligand>
</feature>
<dbReference type="Proteomes" id="UP000062043">
    <property type="component" value="Chromosome"/>
</dbReference>
<dbReference type="OrthoDB" id="43567at2157"/>
<sequence>MVIEILKGCGILRHDERVTVAEVSPERIREIARELFNAGCYYSCGMGVDERPINLRFAMYHVFNCEAERRHVILKLTTPANGLTMPSITPVIEGANWSEREAMDMLGIVFDGHPEPERLILPEDWPKGVYPLRKGFPYNKKLPPAKPKGEKRKPRANVMEVPLGPYHPTLHEPEYFEIYVKGDKIVDAKYRGFHVHRGMEKLAESRMTLNQIPFLAERICGICGCTHSTAYCQAVEDAADIYVPERARYIRTIMLEVERIHSHLLWFGIACHLLGFDSGFMHLWRAREYIMDVAELITGNRKTYGINLVGGVRRDIPEKKKKKVLELLDLAEKDSREVLDSVAKMKELRERMENVGVLPKKKGRRIGVVGPVARASGIDTDVRRDHPYAAYGDLDFEVPVYKGEDVLSRFLVRCDEIFQSFSMIRQALANMPEGELINEDYEIPRFKLGLGVTEAPRGEDVHVLITWGENKVYRWHPRASTYNNLPAVPVMLRDNDIADAPIIIASIDPCFSCTDHVSIIDSKGGRVLWRGSLEEGVRRLGNGKA</sequence>
<comment type="cofactor">
    <cofactor evidence="3">
        <name>Ni(2+)</name>
        <dbReference type="ChEBI" id="CHEBI:49786"/>
    </cofactor>
</comment>
<dbReference type="SUPFAM" id="SSF56762">
    <property type="entry name" value="HydB/Nqo4-like"/>
    <property type="match status" value="1"/>
</dbReference>
<dbReference type="PANTHER" id="PTHR43485">
    <property type="entry name" value="HYDROGENASE-4 COMPONENT G"/>
    <property type="match status" value="1"/>
</dbReference>
<dbReference type="Pfam" id="PF00346">
    <property type="entry name" value="Complex1_49kDa"/>
    <property type="match status" value="2"/>
</dbReference>
<evidence type="ECO:0000256" key="2">
    <source>
        <dbReference type="ARBA" id="ARBA00023027"/>
    </source>
</evidence>
<feature type="binding site" evidence="3">
    <location>
        <position position="513"/>
    </location>
    <ligand>
        <name>Fe cation</name>
        <dbReference type="ChEBI" id="CHEBI:24875"/>
    </ligand>
</feature>
<organism evidence="6 7">
    <name type="scientific">Thermococcus guaymasensis DSM 11113</name>
    <dbReference type="NCBI Taxonomy" id="1432656"/>
    <lineage>
        <taxon>Archaea</taxon>
        <taxon>Methanobacteriati</taxon>
        <taxon>Methanobacteriota</taxon>
        <taxon>Thermococci</taxon>
        <taxon>Thermococcales</taxon>
        <taxon>Thermococcaceae</taxon>
        <taxon>Thermococcus</taxon>
    </lineage>
</organism>
<dbReference type="InterPro" id="IPR001135">
    <property type="entry name" value="NADH_Q_OxRdtase_suD"/>
</dbReference>
<dbReference type="InterPro" id="IPR037232">
    <property type="entry name" value="NADH_quin_OxRdtase_su_C/D-like"/>
</dbReference>
<dbReference type="Pfam" id="PF00374">
    <property type="entry name" value="NiFeSe_Hases"/>
    <property type="match status" value="1"/>
</dbReference>
<keyword evidence="3" id="KW-0533">Nickel</keyword>
<evidence type="ECO:0000256" key="1">
    <source>
        <dbReference type="ARBA" id="ARBA00023002"/>
    </source>
</evidence>
<keyword evidence="3" id="KW-0460">Magnesium</keyword>
<dbReference type="GO" id="GO:0016651">
    <property type="term" value="F:oxidoreductase activity, acting on NAD(P)H"/>
    <property type="evidence" value="ECO:0007669"/>
    <property type="project" value="InterPro"/>
</dbReference>
<dbReference type="PANTHER" id="PTHR43485:SF1">
    <property type="entry name" value="FORMATE HYDROGENLYASE SUBUNIT 5-RELATED"/>
    <property type="match status" value="1"/>
</dbReference>
<name>A0A0X1KKH3_9EURY</name>
<feature type="binding site" evidence="3">
    <location>
        <position position="223"/>
    </location>
    <ligand>
        <name>Fe cation</name>
        <dbReference type="ChEBI" id="CHEBI:24875"/>
    </ligand>
</feature>
<dbReference type="InterPro" id="IPR029014">
    <property type="entry name" value="NiFe-Hase_large"/>
</dbReference>
<dbReference type="KEGG" id="tgy:X802_05855"/>
<dbReference type="PATRIC" id="fig|1432656.3.peg.1138"/>
<evidence type="ECO:0000259" key="5">
    <source>
        <dbReference type="Pfam" id="PF00346"/>
    </source>
</evidence>
<dbReference type="InterPro" id="IPR001501">
    <property type="entry name" value="Ni-dep_hyd_lsu"/>
</dbReference>
<keyword evidence="2" id="KW-0520">NAD</keyword>
<feature type="binding site" evidence="3">
    <location>
        <position position="516"/>
    </location>
    <ligand>
        <name>Mg(2+)</name>
        <dbReference type="ChEBI" id="CHEBI:18420"/>
    </ligand>
</feature>
<feature type="binding site" evidence="3">
    <location>
        <position position="510"/>
    </location>
    <ligand>
        <name>Ni(2+)</name>
        <dbReference type="ChEBI" id="CHEBI:49786"/>
    </ligand>
</feature>
<dbReference type="GO" id="GO:0016151">
    <property type="term" value="F:nickel cation binding"/>
    <property type="evidence" value="ECO:0007669"/>
    <property type="project" value="InterPro"/>
</dbReference>
<accession>A0A0X1KKH3</accession>
<feature type="binding site" evidence="3">
    <location>
        <position position="220"/>
    </location>
    <ligand>
        <name>Ni(2+)</name>
        <dbReference type="ChEBI" id="CHEBI:49786"/>
    </ligand>
</feature>
<dbReference type="GO" id="GO:0048038">
    <property type="term" value="F:quinone binding"/>
    <property type="evidence" value="ECO:0007669"/>
    <property type="project" value="InterPro"/>
</dbReference>
<keyword evidence="3" id="KW-0479">Metal-binding</keyword>
<keyword evidence="3" id="KW-0408">Iron</keyword>
<dbReference type="InterPro" id="IPR052197">
    <property type="entry name" value="ComplexI_49kDa-like"/>
</dbReference>
<feature type="domain" description="NADH-quinone oxidoreductase subunit D" evidence="5">
    <location>
        <begin position="451"/>
        <end position="515"/>
    </location>
</feature>
<dbReference type="InterPro" id="IPR001268">
    <property type="entry name" value="NADH_UbQ_OxRdtase_30kDa_su"/>
</dbReference>
<feature type="domain" description="NADH-quinone oxidoreductase subunit D" evidence="5">
    <location>
        <begin position="274"/>
        <end position="443"/>
    </location>
</feature>
<evidence type="ECO:0000313" key="7">
    <source>
        <dbReference type="Proteomes" id="UP000062043"/>
    </source>
</evidence>
<dbReference type="EMBL" id="CP007140">
    <property type="protein sequence ID" value="AJC71735.1"/>
    <property type="molecule type" value="Genomic_DNA"/>
</dbReference>
<dbReference type="SUPFAM" id="SSF143243">
    <property type="entry name" value="Nqo5-like"/>
    <property type="match status" value="1"/>
</dbReference>
<keyword evidence="7" id="KW-1185">Reference proteome</keyword>